<evidence type="ECO:0000259" key="1">
    <source>
        <dbReference type="Pfam" id="PF01451"/>
    </source>
</evidence>
<dbReference type="EMBL" id="LR134356">
    <property type="protein sequence ID" value="VEG52341.1"/>
    <property type="molecule type" value="Genomic_DNA"/>
</dbReference>
<accession>A0A3S4TTF0</accession>
<dbReference type="KEGG" id="mauu:NCTC10437_01411"/>
<evidence type="ECO:0000313" key="2">
    <source>
        <dbReference type="EMBL" id="VEG52341.1"/>
    </source>
</evidence>
<dbReference type="Proteomes" id="UP000279306">
    <property type="component" value="Chromosome"/>
</dbReference>
<dbReference type="AlphaFoldDB" id="A0A3S4TTF0"/>
<gene>
    <name evidence="2" type="ORF">NCTC10437_01411</name>
</gene>
<organism evidence="2 3">
    <name type="scientific">Mycolicibacterium aurum</name>
    <name type="common">Mycobacterium aurum</name>
    <dbReference type="NCBI Taxonomy" id="1791"/>
    <lineage>
        <taxon>Bacteria</taxon>
        <taxon>Bacillati</taxon>
        <taxon>Actinomycetota</taxon>
        <taxon>Actinomycetes</taxon>
        <taxon>Mycobacteriales</taxon>
        <taxon>Mycobacteriaceae</taxon>
        <taxon>Mycolicibacterium</taxon>
    </lineage>
</organism>
<dbReference type="InterPro" id="IPR023485">
    <property type="entry name" value="Ptyr_pPase"/>
</dbReference>
<name>A0A3S4TTF0_MYCAU</name>
<protein>
    <submittedName>
        <fullName evidence="2">Protein tyrosine phosphatase</fullName>
    </submittedName>
</protein>
<dbReference type="InterPro" id="IPR036196">
    <property type="entry name" value="Ptyr_pPase_sf"/>
</dbReference>
<reference evidence="2 3" key="1">
    <citation type="submission" date="2018-12" db="EMBL/GenBank/DDBJ databases">
        <authorList>
            <consortium name="Pathogen Informatics"/>
        </authorList>
    </citation>
    <scope>NUCLEOTIDE SEQUENCE [LARGE SCALE GENOMIC DNA]</scope>
    <source>
        <strain evidence="2 3">NCTC10437</strain>
    </source>
</reference>
<dbReference type="SUPFAM" id="SSF52788">
    <property type="entry name" value="Phosphotyrosine protein phosphatases I"/>
    <property type="match status" value="1"/>
</dbReference>
<dbReference type="Pfam" id="PF01451">
    <property type="entry name" value="LMWPc"/>
    <property type="match status" value="1"/>
</dbReference>
<sequence>MHADAAIVLEQLGGDSSGFAARQLTPKVASDADLILTMTAAHRDRVLEMCPQKLNKTFTLGEASRLASDFNAESIADLAVLRPRLDAKQREEVLDPIGQSFDVFESVGRRVAELLPPIIKLANST</sequence>
<dbReference type="Gene3D" id="3.40.50.2300">
    <property type="match status" value="1"/>
</dbReference>
<evidence type="ECO:0000313" key="3">
    <source>
        <dbReference type="Proteomes" id="UP000279306"/>
    </source>
</evidence>
<dbReference type="STRING" id="1791.GCA_001049355_00364"/>
<keyword evidence="3" id="KW-1185">Reference proteome</keyword>
<proteinExistence type="predicted"/>
<feature type="domain" description="Phosphotyrosine protein phosphatase I" evidence="1">
    <location>
        <begin position="2"/>
        <end position="63"/>
    </location>
</feature>